<evidence type="ECO:0000259" key="5">
    <source>
        <dbReference type="Pfam" id="PF13290"/>
    </source>
</evidence>
<dbReference type="STRING" id="39482.ERS852491_02614"/>
<sequence>MRCTHCGAMIPDDMLYCPKCHMEVQIVPDYNPLEDVLAQEVKGSIEDATRQIRTDDIRRYRRDGTREYSNSTRVLNQGELDEIRARRNAAARQGRQPGRVASGSSRQPGADSRYQTGRTSTGSVRQGSRSSTGPMRQTGRNTGPMRQTGRMATGSMRQSTGSMRQERNEAEERRRQQIARKKRLAKKRRQRTLIIVLVLLILAGVLGFVFYQNSYTGQIRKGNQALVTNDYTQAENYFNKAISKNDKRAEAYTGLSKVYSQQDDLEGAEAVFMTAISAQPSNVELYQAAIDFYVETKQLLKISELLDGCEDDNVLLGVKSYVSEEPEFSLEEGTYPEVQEVSLSSAGEAIYYTTDGSEPDTSSTKYQDPILLEEGTTTIKAISVNKKKIPSLTASRVYNVDIPVEDAPAVTPSTGQYDTATQITINVPEGYTAYYTMDGTDPSAASAKYEGPIDMPEGQTMFCAVLVSKSGKTTQITKRNYVLELPE</sequence>
<dbReference type="InterPro" id="IPR019734">
    <property type="entry name" value="TPR_rpt"/>
</dbReference>
<feature type="transmembrane region" description="Helical" evidence="3">
    <location>
        <begin position="192"/>
        <end position="211"/>
    </location>
</feature>
<name>A0A174G7N2_9FIRM</name>
<feature type="domain" description="Zinc-ribbon" evidence="4">
    <location>
        <begin position="3"/>
        <end position="22"/>
    </location>
</feature>
<proteinExistence type="predicted"/>
<feature type="compositionally biased region" description="Low complexity" evidence="2">
    <location>
        <begin position="88"/>
        <end position="101"/>
    </location>
</feature>
<keyword evidence="3" id="KW-0812">Transmembrane</keyword>
<accession>A0A174G7N2</accession>
<dbReference type="SMART" id="SM00028">
    <property type="entry name" value="TPR"/>
    <property type="match status" value="2"/>
</dbReference>
<dbReference type="Proteomes" id="UP000095544">
    <property type="component" value="Unassembled WGS sequence"/>
</dbReference>
<keyword evidence="3" id="KW-1133">Transmembrane helix</keyword>
<reference evidence="6 7" key="1">
    <citation type="submission" date="2015-09" db="EMBL/GenBank/DDBJ databases">
        <authorList>
            <consortium name="Pathogen Informatics"/>
        </authorList>
    </citation>
    <scope>NUCLEOTIDE SEQUENCE [LARGE SCALE GENOMIC DNA]</scope>
    <source>
        <strain evidence="6 7">2789STDY5834876</strain>
    </source>
</reference>
<evidence type="ECO:0000313" key="7">
    <source>
        <dbReference type="Proteomes" id="UP000095544"/>
    </source>
</evidence>
<dbReference type="InterPro" id="IPR011990">
    <property type="entry name" value="TPR-like_helical_dom_sf"/>
</dbReference>
<dbReference type="RefSeq" id="WP_055153457.1">
    <property type="nucleotide sequence ID" value="NZ_CYZU01000023.1"/>
</dbReference>
<gene>
    <name evidence="6" type="ORF">ERS852491_02614</name>
</gene>
<feature type="repeat" description="TPR" evidence="1">
    <location>
        <begin position="249"/>
        <end position="282"/>
    </location>
</feature>
<organism evidence="6 7">
    <name type="scientific">Faecalicatena contorta</name>
    <dbReference type="NCBI Taxonomy" id="39482"/>
    <lineage>
        <taxon>Bacteria</taxon>
        <taxon>Bacillati</taxon>
        <taxon>Bacillota</taxon>
        <taxon>Clostridia</taxon>
        <taxon>Lachnospirales</taxon>
        <taxon>Lachnospiraceae</taxon>
        <taxon>Faecalicatena</taxon>
    </lineage>
</organism>
<keyword evidence="6" id="KW-0808">Transferase</keyword>
<dbReference type="AlphaFoldDB" id="A0A174G7N2"/>
<evidence type="ECO:0000259" key="4">
    <source>
        <dbReference type="Pfam" id="PF13240"/>
    </source>
</evidence>
<dbReference type="EMBL" id="CYZU01000023">
    <property type="protein sequence ID" value="CUO57126.1"/>
    <property type="molecule type" value="Genomic_DNA"/>
</dbReference>
<feature type="domain" description="GH29D-like beta-sandwich" evidence="5">
    <location>
        <begin position="331"/>
        <end position="391"/>
    </location>
</feature>
<dbReference type="SUPFAM" id="SSF48452">
    <property type="entry name" value="TPR-like"/>
    <property type="match status" value="1"/>
</dbReference>
<evidence type="ECO:0000256" key="1">
    <source>
        <dbReference type="PROSITE-ProRule" id="PRU00339"/>
    </source>
</evidence>
<dbReference type="PROSITE" id="PS50005">
    <property type="entry name" value="TPR"/>
    <property type="match status" value="1"/>
</dbReference>
<evidence type="ECO:0000256" key="3">
    <source>
        <dbReference type="SAM" id="Phobius"/>
    </source>
</evidence>
<feature type="region of interest" description="Disordered" evidence="2">
    <location>
        <begin position="87"/>
        <end position="184"/>
    </location>
</feature>
<evidence type="ECO:0000256" key="2">
    <source>
        <dbReference type="SAM" id="MobiDB-lite"/>
    </source>
</evidence>
<feature type="compositionally biased region" description="Polar residues" evidence="2">
    <location>
        <begin position="102"/>
        <end position="145"/>
    </location>
</feature>
<dbReference type="InterPro" id="IPR059177">
    <property type="entry name" value="GH29D-like_dom"/>
</dbReference>
<dbReference type="InterPro" id="IPR026870">
    <property type="entry name" value="Zinc_ribbon_dom"/>
</dbReference>
<dbReference type="Pfam" id="PF13240">
    <property type="entry name" value="Zn_Ribbon_1"/>
    <property type="match status" value="1"/>
</dbReference>
<keyword evidence="1" id="KW-0802">TPR repeat</keyword>
<dbReference type="GO" id="GO:0016740">
    <property type="term" value="F:transferase activity"/>
    <property type="evidence" value="ECO:0007669"/>
    <property type="project" value="UniProtKB-KW"/>
</dbReference>
<evidence type="ECO:0000313" key="6">
    <source>
        <dbReference type="EMBL" id="CUO57126.1"/>
    </source>
</evidence>
<dbReference type="Pfam" id="PF14559">
    <property type="entry name" value="TPR_19"/>
    <property type="match status" value="1"/>
</dbReference>
<keyword evidence="3" id="KW-0472">Membrane</keyword>
<dbReference type="Pfam" id="PF13290">
    <property type="entry name" value="CHB_HEX_C_1"/>
    <property type="match status" value="2"/>
</dbReference>
<dbReference type="Gene3D" id="1.25.40.10">
    <property type="entry name" value="Tetratricopeptide repeat domain"/>
    <property type="match status" value="1"/>
</dbReference>
<feature type="domain" description="GH29D-like beta-sandwich" evidence="5">
    <location>
        <begin position="412"/>
        <end position="477"/>
    </location>
</feature>
<feature type="compositionally biased region" description="Basic and acidic residues" evidence="2">
    <location>
        <begin position="164"/>
        <end position="175"/>
    </location>
</feature>
<protein>
    <submittedName>
        <fullName evidence="6">Predicted O-linked N-acetylglucosamine transferase, SPINDLY family</fullName>
    </submittedName>
</protein>